<gene>
    <name evidence="1" type="ORF">PGLA2088_LOCUS16202</name>
</gene>
<dbReference type="EMBL" id="CAJNNW010020438">
    <property type="protein sequence ID" value="CAE8666246.1"/>
    <property type="molecule type" value="Genomic_DNA"/>
</dbReference>
<reference evidence="1" key="1">
    <citation type="submission" date="2021-02" db="EMBL/GenBank/DDBJ databases">
        <authorList>
            <person name="Dougan E. K."/>
            <person name="Rhodes N."/>
            <person name="Thang M."/>
            <person name="Chan C."/>
        </authorList>
    </citation>
    <scope>NUCLEOTIDE SEQUENCE</scope>
</reference>
<evidence type="ECO:0008006" key="3">
    <source>
        <dbReference type="Google" id="ProtNLM"/>
    </source>
</evidence>
<sequence length="142" mass="15756">VNLIPSRAAFGETRISCGREASAVCNSFAAAGQLEQMARNNRRVELATSHEMTWLLPHHRIYPSRVSFSGTLGTLAHVQVYGSGDAVRWELLFDSALSSDENVVTPASSRCRATQPLKWFRLCVRRGSYNNLLKIQGYVQAT</sequence>
<dbReference type="AlphaFoldDB" id="A0A813IYJ9"/>
<name>A0A813IYJ9_POLGL</name>
<evidence type="ECO:0000313" key="1">
    <source>
        <dbReference type="EMBL" id="CAE8666246.1"/>
    </source>
</evidence>
<protein>
    <recommendedName>
        <fullName evidence="3">F5/8 type C domain-containing protein</fullName>
    </recommendedName>
</protein>
<feature type="non-terminal residue" evidence="1">
    <location>
        <position position="142"/>
    </location>
</feature>
<proteinExistence type="predicted"/>
<accession>A0A813IYJ9</accession>
<dbReference type="Proteomes" id="UP000626109">
    <property type="component" value="Unassembled WGS sequence"/>
</dbReference>
<comment type="caution">
    <text evidence="1">The sequence shown here is derived from an EMBL/GenBank/DDBJ whole genome shotgun (WGS) entry which is preliminary data.</text>
</comment>
<organism evidence="1 2">
    <name type="scientific">Polarella glacialis</name>
    <name type="common">Dinoflagellate</name>
    <dbReference type="NCBI Taxonomy" id="89957"/>
    <lineage>
        <taxon>Eukaryota</taxon>
        <taxon>Sar</taxon>
        <taxon>Alveolata</taxon>
        <taxon>Dinophyceae</taxon>
        <taxon>Suessiales</taxon>
        <taxon>Suessiaceae</taxon>
        <taxon>Polarella</taxon>
    </lineage>
</organism>
<evidence type="ECO:0000313" key="2">
    <source>
        <dbReference type="Proteomes" id="UP000626109"/>
    </source>
</evidence>